<keyword evidence="3" id="KW-1185">Reference proteome</keyword>
<dbReference type="STRING" id="760142.Hipma_0837"/>
<proteinExistence type="predicted"/>
<dbReference type="CDD" id="cd00009">
    <property type="entry name" value="AAA"/>
    <property type="match status" value="1"/>
</dbReference>
<sequence>MKWAFIYKSGKLKPVINFSNINTSQLIGLDAQILLIRKNIEAFISKKPFLNMLLWGERGCGKSSLIKAFANEYHKKGLKIIQVNYDNSDLYDLYDYVSKEPYRFILFFDDISFDHRDNNYRQFKSMLEGGLEEKPDNVMFVATSNKRHLIKDSVAKTDTIYDVDEINEQMSLYGRFGLVVSFRSPDRETYLKIVRFYMEKYEVNEFKDWEKQACAFATSKGTRNGRIAKQFVISHLLGL</sequence>
<dbReference type="Pfam" id="PF05673">
    <property type="entry name" value="DUF815"/>
    <property type="match status" value="1"/>
</dbReference>
<name>F2LVM3_HIPMA</name>
<dbReference type="OrthoDB" id="9812140at2"/>
<dbReference type="InterPro" id="IPR027417">
    <property type="entry name" value="P-loop_NTPase"/>
</dbReference>
<evidence type="ECO:0000259" key="1">
    <source>
        <dbReference type="SMART" id="SM00382"/>
    </source>
</evidence>
<feature type="domain" description="AAA+ ATPase" evidence="1">
    <location>
        <begin position="48"/>
        <end position="165"/>
    </location>
</feature>
<dbReference type="AlphaFoldDB" id="F2LVM3"/>
<organism evidence="2 3">
    <name type="scientific">Hippea maritima (strain ATCC 700847 / DSM 10411 / MH2)</name>
    <dbReference type="NCBI Taxonomy" id="760142"/>
    <lineage>
        <taxon>Bacteria</taxon>
        <taxon>Pseudomonadati</taxon>
        <taxon>Campylobacterota</taxon>
        <taxon>Desulfurellia</taxon>
        <taxon>Desulfurellales</taxon>
        <taxon>Hippeaceae</taxon>
        <taxon>Hippea</taxon>
    </lineage>
</organism>
<reference evidence="3" key="2">
    <citation type="submission" date="2011-03" db="EMBL/GenBank/DDBJ databases">
        <title>The complete genome of Hippea maritima DSM 10411.</title>
        <authorList>
            <consortium name="US DOE Joint Genome Institute (JGI-PGF)"/>
            <person name="Lucas S."/>
            <person name="Copeland A."/>
            <person name="Lapidus A."/>
            <person name="Bruce D."/>
            <person name="Goodwin L."/>
            <person name="Pitluck S."/>
            <person name="Peters L."/>
            <person name="Kyrpides N."/>
            <person name="Mavromatis K."/>
            <person name="Pagani I."/>
            <person name="Ivanova N."/>
            <person name="Mikhailova N."/>
            <person name="Lu M."/>
            <person name="Detter J.C."/>
            <person name="Tapia R."/>
            <person name="Han C."/>
            <person name="Land M."/>
            <person name="Hauser L."/>
            <person name="Markowitz V."/>
            <person name="Cheng J.-F."/>
            <person name="Hugenholtz P."/>
            <person name="Woyke T."/>
            <person name="Wu D."/>
            <person name="Spring S."/>
            <person name="Schroeder M."/>
            <person name="Brambilla E."/>
            <person name="Klenk H.-P."/>
            <person name="Eisen J.A."/>
        </authorList>
    </citation>
    <scope>NUCLEOTIDE SEQUENCE [LARGE SCALE GENOMIC DNA]</scope>
    <source>
        <strain evidence="3">ATCC 700847 / DSM 10411 / MH2</strain>
    </source>
</reference>
<dbReference type="SMART" id="SM00382">
    <property type="entry name" value="AAA"/>
    <property type="match status" value="1"/>
</dbReference>
<dbReference type="KEGG" id="hmr:Hipma_0837"/>
<gene>
    <name evidence="2" type="ordered locus">Hipma_0837</name>
</gene>
<dbReference type="Proteomes" id="UP000008139">
    <property type="component" value="Chromosome"/>
</dbReference>
<dbReference type="Gene3D" id="3.40.50.300">
    <property type="entry name" value="P-loop containing nucleotide triphosphate hydrolases"/>
    <property type="match status" value="1"/>
</dbReference>
<dbReference type="PANTHER" id="PTHR42935">
    <property type="entry name" value="SLR0930 PROTEIN"/>
    <property type="match status" value="1"/>
</dbReference>
<dbReference type="PANTHER" id="PTHR42935:SF1">
    <property type="entry name" value="SLR0930 PROTEIN"/>
    <property type="match status" value="1"/>
</dbReference>
<dbReference type="InParanoid" id="F2LVM3"/>
<evidence type="ECO:0000313" key="3">
    <source>
        <dbReference type="Proteomes" id="UP000008139"/>
    </source>
</evidence>
<dbReference type="HOGENOM" id="CLU_039512_0_0_7"/>
<dbReference type="InterPro" id="IPR003593">
    <property type="entry name" value="AAA+_ATPase"/>
</dbReference>
<dbReference type="eggNOG" id="COG2607">
    <property type="taxonomic scope" value="Bacteria"/>
</dbReference>
<dbReference type="InterPro" id="IPR008533">
    <property type="entry name" value="DUF815"/>
</dbReference>
<dbReference type="RefSeq" id="WP_013681848.1">
    <property type="nucleotide sequence ID" value="NC_015318.1"/>
</dbReference>
<dbReference type="EMBL" id="CP002606">
    <property type="protein sequence ID" value="AEA33807.1"/>
    <property type="molecule type" value="Genomic_DNA"/>
</dbReference>
<reference evidence="2 3" key="1">
    <citation type="journal article" date="2011" name="Stand. Genomic Sci.">
        <title>Complete genome sequence of the thermophilic sulfur-reducer Hippea maritima type strain (MH(2)).</title>
        <authorList>
            <person name="Huntemann M."/>
            <person name="Lu M."/>
            <person name="Nolan M."/>
            <person name="Lapidus A."/>
            <person name="Lucas S."/>
            <person name="Hammon N."/>
            <person name="Deshpande S."/>
            <person name="Cheng J.F."/>
            <person name="Tapia R."/>
            <person name="Han C."/>
            <person name="Goodwin L."/>
            <person name="Pitluck S."/>
            <person name="Liolios K."/>
            <person name="Pagani I."/>
            <person name="Ivanova N."/>
            <person name="Ovchinikova G."/>
            <person name="Pati A."/>
            <person name="Chen A."/>
            <person name="Palaniappan K."/>
            <person name="Land M."/>
            <person name="Hauser L."/>
            <person name="Jeffries C.D."/>
            <person name="Detter J.C."/>
            <person name="Brambilla E.M."/>
            <person name="Rohde M."/>
            <person name="Spring S."/>
            <person name="Goker M."/>
            <person name="Woyke T."/>
            <person name="Bristow J."/>
            <person name="Eisen J.A."/>
            <person name="Markowitz V."/>
            <person name="Hugenholtz P."/>
            <person name="Kyrpides N.C."/>
            <person name="Klenk H.P."/>
            <person name="Mavromatis K."/>
        </authorList>
    </citation>
    <scope>NUCLEOTIDE SEQUENCE [LARGE SCALE GENOMIC DNA]</scope>
    <source>
        <strain evidence="3">ATCC 700847 / DSM 10411 / MH2</strain>
    </source>
</reference>
<evidence type="ECO:0000313" key="2">
    <source>
        <dbReference type="EMBL" id="AEA33807.1"/>
    </source>
</evidence>
<accession>F2LVM3</accession>
<dbReference type="SUPFAM" id="SSF52540">
    <property type="entry name" value="P-loop containing nucleoside triphosphate hydrolases"/>
    <property type="match status" value="1"/>
</dbReference>
<protein>
    <recommendedName>
        <fullName evidence="1">AAA+ ATPase domain-containing protein</fullName>
    </recommendedName>
</protein>